<dbReference type="InterPro" id="IPR003593">
    <property type="entry name" value="AAA+_ATPase"/>
</dbReference>
<reference evidence="5 6" key="1">
    <citation type="submission" date="2016-10" db="EMBL/GenBank/DDBJ databases">
        <authorList>
            <person name="Varghese N."/>
            <person name="Submissions S."/>
        </authorList>
    </citation>
    <scope>NUCLEOTIDE SEQUENCE [LARGE SCALE GENOMIC DNA]</scope>
    <source>
        <strain evidence="5 6">WCC6</strain>
    </source>
</reference>
<sequence length="356" mass="39616">MSQVKLEHLYKRFGSVTAVGDFNLDVADGEFISFLGPSGCGKSTTLRMIAGFERPTEGNILLGDTVVSSAESHVFVPPEKRNIGMVFQSYAVWPHMTVGENVAYPLKIQKVSREERKKRVEEALEMVHLERYGERYPSQLSGGQQQRVALARALIAQPGLLLLDEPLSNLDAKLRESMRFEISSLQKRLGITVIYVTHDQSEAMTMSDRIVVMNAGVVQQVGRPYDVYTHPVNKMVADFIGLVNFLPAEVRGDRVFVQGTQVSFPNKENLAQGPAVIGVRPENLTLSKTGGMLQGTVKHRFYMGDAVDYRIQVGGQVLRVMTHGSSYHQWADGEPIYLDLADVILLDNEKSNYVIT</sequence>
<dbReference type="PROSITE" id="PS00211">
    <property type="entry name" value="ABC_TRANSPORTER_1"/>
    <property type="match status" value="1"/>
</dbReference>
<dbReference type="GO" id="GO:0055052">
    <property type="term" value="C:ATP-binding cassette (ABC) transporter complex, substrate-binding subunit-containing"/>
    <property type="evidence" value="ECO:0007669"/>
    <property type="project" value="TreeGrafter"/>
</dbReference>
<dbReference type="SMART" id="SM00382">
    <property type="entry name" value="AAA"/>
    <property type="match status" value="1"/>
</dbReference>
<keyword evidence="1" id="KW-0813">Transport</keyword>
<dbReference type="Proteomes" id="UP000182379">
    <property type="component" value="Unassembled WGS sequence"/>
</dbReference>
<dbReference type="AlphaFoldDB" id="A0A1H2VI30"/>
<dbReference type="Gene3D" id="2.40.50.140">
    <property type="entry name" value="Nucleic acid-binding proteins"/>
    <property type="match status" value="1"/>
</dbReference>
<dbReference type="EMBL" id="FNOP01000004">
    <property type="protein sequence ID" value="SDW68075.1"/>
    <property type="molecule type" value="Genomic_DNA"/>
</dbReference>
<dbReference type="InterPro" id="IPR027417">
    <property type="entry name" value="P-loop_NTPase"/>
</dbReference>
<feature type="domain" description="ABC transporter" evidence="4">
    <location>
        <begin position="4"/>
        <end position="240"/>
    </location>
</feature>
<dbReference type="GO" id="GO:0016887">
    <property type="term" value="F:ATP hydrolysis activity"/>
    <property type="evidence" value="ECO:0007669"/>
    <property type="project" value="InterPro"/>
</dbReference>
<dbReference type="PROSITE" id="PS50893">
    <property type="entry name" value="ABC_TRANSPORTER_2"/>
    <property type="match status" value="1"/>
</dbReference>
<evidence type="ECO:0000313" key="5">
    <source>
        <dbReference type="EMBL" id="SDW68075.1"/>
    </source>
</evidence>
<organism evidence="5 6">
    <name type="scientific">Acidaminococcus fermentans</name>
    <dbReference type="NCBI Taxonomy" id="905"/>
    <lineage>
        <taxon>Bacteria</taxon>
        <taxon>Bacillati</taxon>
        <taxon>Bacillota</taxon>
        <taxon>Negativicutes</taxon>
        <taxon>Acidaminococcales</taxon>
        <taxon>Acidaminococcaceae</taxon>
        <taxon>Acidaminococcus</taxon>
    </lineage>
</organism>
<dbReference type="InterPro" id="IPR012340">
    <property type="entry name" value="NA-bd_OB-fold"/>
</dbReference>
<gene>
    <name evidence="5" type="ORF">SAMN05216495_10457</name>
</gene>
<proteinExistence type="predicted"/>
<dbReference type="PANTHER" id="PTHR43875">
    <property type="entry name" value="MALTODEXTRIN IMPORT ATP-BINDING PROTEIN MSMX"/>
    <property type="match status" value="1"/>
</dbReference>
<dbReference type="RefSeq" id="WP_012937611.1">
    <property type="nucleotide sequence ID" value="NZ_CALAKB010000006.1"/>
</dbReference>
<name>A0A1H2VI30_ACIFE</name>
<dbReference type="GO" id="GO:0005524">
    <property type="term" value="F:ATP binding"/>
    <property type="evidence" value="ECO:0007669"/>
    <property type="project" value="UniProtKB-KW"/>
</dbReference>
<dbReference type="SUPFAM" id="SSF50331">
    <property type="entry name" value="MOP-like"/>
    <property type="match status" value="1"/>
</dbReference>
<dbReference type="Pfam" id="PF08402">
    <property type="entry name" value="TOBE_2"/>
    <property type="match status" value="1"/>
</dbReference>
<dbReference type="OMA" id="WALFPHK"/>
<keyword evidence="2" id="KW-0547">Nucleotide-binding</keyword>
<dbReference type="InterPro" id="IPR008995">
    <property type="entry name" value="Mo/tungstate-bd_C_term_dom"/>
</dbReference>
<evidence type="ECO:0000259" key="4">
    <source>
        <dbReference type="PROSITE" id="PS50893"/>
    </source>
</evidence>
<evidence type="ECO:0000256" key="3">
    <source>
        <dbReference type="ARBA" id="ARBA00022840"/>
    </source>
</evidence>
<evidence type="ECO:0000256" key="1">
    <source>
        <dbReference type="ARBA" id="ARBA00022448"/>
    </source>
</evidence>
<dbReference type="InterPro" id="IPR013611">
    <property type="entry name" value="Transp-assoc_OB_typ2"/>
</dbReference>
<dbReference type="GeneID" id="78333964"/>
<protein>
    <submittedName>
        <fullName evidence="5">Iron(III) transport system ATP-binding protein</fullName>
    </submittedName>
</protein>
<evidence type="ECO:0000256" key="2">
    <source>
        <dbReference type="ARBA" id="ARBA00022741"/>
    </source>
</evidence>
<dbReference type="Pfam" id="PF00005">
    <property type="entry name" value="ABC_tran"/>
    <property type="match status" value="1"/>
</dbReference>
<dbReference type="InterPro" id="IPR003439">
    <property type="entry name" value="ABC_transporter-like_ATP-bd"/>
</dbReference>
<evidence type="ECO:0000313" key="6">
    <source>
        <dbReference type="Proteomes" id="UP000182379"/>
    </source>
</evidence>
<dbReference type="FunFam" id="3.40.50.300:FF:000042">
    <property type="entry name" value="Maltose/maltodextrin ABC transporter, ATP-binding protein"/>
    <property type="match status" value="1"/>
</dbReference>
<dbReference type="InterPro" id="IPR017871">
    <property type="entry name" value="ABC_transporter-like_CS"/>
</dbReference>
<dbReference type="Gene3D" id="2.40.50.100">
    <property type="match status" value="1"/>
</dbReference>
<dbReference type="SUPFAM" id="SSF52540">
    <property type="entry name" value="P-loop containing nucleoside triphosphate hydrolases"/>
    <property type="match status" value="1"/>
</dbReference>
<dbReference type="Gene3D" id="3.40.50.300">
    <property type="entry name" value="P-loop containing nucleotide triphosphate hydrolases"/>
    <property type="match status" value="1"/>
</dbReference>
<dbReference type="GO" id="GO:0140359">
    <property type="term" value="F:ABC-type transporter activity"/>
    <property type="evidence" value="ECO:0007669"/>
    <property type="project" value="UniProtKB-ARBA"/>
</dbReference>
<accession>A0A1H2VI30</accession>
<dbReference type="PANTHER" id="PTHR43875:SF1">
    <property type="entry name" value="OSMOPROTECTIVE COMPOUNDS UPTAKE ATP-BINDING PROTEIN GGTA"/>
    <property type="match status" value="1"/>
</dbReference>
<comment type="caution">
    <text evidence="5">The sequence shown here is derived from an EMBL/GenBank/DDBJ whole genome shotgun (WGS) entry which is preliminary data.</text>
</comment>
<keyword evidence="3 5" id="KW-0067">ATP-binding</keyword>
<dbReference type="InterPro" id="IPR047641">
    <property type="entry name" value="ABC_transpr_MalK/UgpC-like"/>
</dbReference>